<dbReference type="SMART" id="SM00279">
    <property type="entry name" value="HhH2"/>
    <property type="match status" value="1"/>
</dbReference>
<gene>
    <name evidence="18" type="primary">polA2</name>
    <name evidence="15" type="synonym">polA</name>
    <name evidence="18" type="ORF">CCHOA_05065</name>
</gene>
<dbReference type="FunFam" id="3.40.50.1010:FF:000001">
    <property type="entry name" value="DNA polymerase I"/>
    <property type="match status" value="1"/>
</dbReference>
<feature type="domain" description="5'-3' exonuclease" evidence="16">
    <location>
        <begin position="15"/>
        <end position="276"/>
    </location>
</feature>
<feature type="domain" description="DNA-directed DNA polymerase family A palm" evidence="17">
    <location>
        <begin position="677"/>
        <end position="889"/>
    </location>
</feature>
<dbReference type="SUPFAM" id="SSF88723">
    <property type="entry name" value="PIN domain-like"/>
    <property type="match status" value="1"/>
</dbReference>
<evidence type="ECO:0000256" key="5">
    <source>
        <dbReference type="ARBA" id="ARBA00022722"/>
    </source>
</evidence>
<evidence type="ECO:0000256" key="13">
    <source>
        <dbReference type="ARBA" id="ARBA00053603"/>
    </source>
</evidence>
<sequence length="926" mass="100714">MNATSTTAPGDTANSKTLMLIDGHSMAFRAFYALPAEKFATSAGQHTNAVYGFCSMLSALLSQEQPTHVVVAFDIGRKTFRTDMFPEYKAQREATPEAFKGQVEILQELLPALGITCVTKENFEADDIIATLATQAGAADFSTVIVTGDRDSFQLVNDATTVLYPVKGVSEMRRFTPAAIEEKYGLTPAQYPDFAALRGDPSDNLPNIPGVGEKTATKWIVQYGTLHNLLDHADEIGGKVGQSLRDRIDQVRLNRQLTAMIRDVQLPITVDDGQRRAADPALVHQIFQALEFGSTLRNKLATTFDFADDNATQTASPEQPAVTVHLDTDVSLASWLTEERMAAGIAVVAAGDAQPSQGTCTMVALAAADGHCFVFDPSELDCEQEQIFAEFVQNSQAPKFTDDAKSLWHQLQGHGYTLQGLAHDTGIAAYLVDPDARLKDLDSVVSQHLPMSLQDLEHLLSGGKPQKSDADQGQQTLVDLPSDPAMIHKLAARAAAVVQLADVLTGQLVARDCYELFVDMELPLAMILARMEHTGIAVDRAVLLEQRDTFIELVDAEVAAARAIAGDEELNLSSPKQLQTVLFDTLQLPKTKKIKTGYSTAAKELEALAAKTSHPFLAHLMAHREYLKMKTTLDGLLKAIGDDGRIHTTFKQTAAATGRLSSTEPNLQNIPVRTAQGREIRSAFIASGSQPEGNFTALLTADYSQIEMRVMTHLSQDAGLIEAYQQGEDLHNYVGSKVFNVPVAEVTPEIRRKVKAMSYGLAYGLTAFGLAAQLGTSTGEASTIMESYFQRFGGVKRYLETVVAQARDDGYTTTVFGRRRYLPELVSTNRLARENAERAALNSPIQGTAADIIKVAMIRVDEALRGQQLASRVLLQVHDELVVEVADGELETVRELVQHHMDQAIALRVPLEVSTGVGPNWDAAAH</sequence>
<evidence type="ECO:0000256" key="6">
    <source>
        <dbReference type="ARBA" id="ARBA00022763"/>
    </source>
</evidence>
<dbReference type="InterPro" id="IPR036279">
    <property type="entry name" value="5-3_exonuclease_C_sf"/>
</dbReference>
<dbReference type="AlphaFoldDB" id="A0A3G6J955"/>
<dbReference type="Pfam" id="PF00476">
    <property type="entry name" value="DNA_pol_A"/>
    <property type="match status" value="1"/>
</dbReference>
<dbReference type="EC" id="2.7.7.7" evidence="14 15"/>
<dbReference type="SUPFAM" id="SSF47807">
    <property type="entry name" value="5' to 3' exonuclease, C-terminal subdomain"/>
    <property type="match status" value="1"/>
</dbReference>
<dbReference type="InterPro" id="IPR020046">
    <property type="entry name" value="5-3_exonucl_a-hlix_arch_N"/>
</dbReference>
<dbReference type="PANTHER" id="PTHR10133:SF27">
    <property type="entry name" value="DNA POLYMERASE NU"/>
    <property type="match status" value="1"/>
</dbReference>
<comment type="similarity">
    <text evidence="1 15">Belongs to the DNA polymerase type-A family.</text>
</comment>
<reference evidence="18 19" key="1">
    <citation type="submission" date="2018-11" db="EMBL/GenBank/DDBJ databases">
        <authorList>
            <person name="Kleinhagauer T."/>
            <person name="Glaeser S.P."/>
            <person name="Spergser J."/>
            <person name="Ruckert C."/>
            <person name="Kaempfer P."/>
            <person name="Busse H.-J."/>
        </authorList>
    </citation>
    <scope>NUCLEOTIDE SEQUENCE [LARGE SCALE GENOMIC DNA]</scope>
    <source>
        <strain evidence="18 19">200CH</strain>
    </source>
</reference>
<dbReference type="CDD" id="cd08637">
    <property type="entry name" value="DNA_pol_A_pol_I_C"/>
    <property type="match status" value="1"/>
</dbReference>
<dbReference type="Proteomes" id="UP000269019">
    <property type="component" value="Chromosome"/>
</dbReference>
<organism evidence="18 19">
    <name type="scientific">Corynebacterium choanae</name>
    <dbReference type="NCBI Taxonomy" id="1862358"/>
    <lineage>
        <taxon>Bacteria</taxon>
        <taxon>Bacillati</taxon>
        <taxon>Actinomycetota</taxon>
        <taxon>Actinomycetes</taxon>
        <taxon>Mycobacteriales</taxon>
        <taxon>Corynebacteriaceae</taxon>
        <taxon>Corynebacterium</taxon>
    </lineage>
</organism>
<dbReference type="GO" id="GO:0003887">
    <property type="term" value="F:DNA-directed DNA polymerase activity"/>
    <property type="evidence" value="ECO:0007669"/>
    <property type="project" value="UniProtKB-UniRule"/>
</dbReference>
<comment type="function">
    <text evidence="15">In addition to polymerase activity, this DNA polymerase exhibits 5'-3' exonuclease activity.</text>
</comment>
<dbReference type="InterPro" id="IPR018320">
    <property type="entry name" value="DNA_polymerase_1"/>
</dbReference>
<evidence type="ECO:0000256" key="9">
    <source>
        <dbReference type="ARBA" id="ARBA00022932"/>
    </source>
</evidence>
<dbReference type="FunFam" id="1.10.150.20:FF:000003">
    <property type="entry name" value="DNA polymerase I"/>
    <property type="match status" value="1"/>
</dbReference>
<dbReference type="PRINTS" id="PR00868">
    <property type="entry name" value="DNAPOLI"/>
</dbReference>
<accession>A0A3G6J955</accession>
<dbReference type="Gene3D" id="3.40.50.1010">
    <property type="entry name" value="5'-nuclease"/>
    <property type="match status" value="1"/>
</dbReference>
<keyword evidence="7 15" id="KW-0378">Hydrolase</keyword>
<keyword evidence="11 15" id="KW-0234">DNA repair</keyword>
<evidence type="ECO:0000313" key="18">
    <source>
        <dbReference type="EMBL" id="AZA13418.1"/>
    </source>
</evidence>
<dbReference type="InterPro" id="IPR002298">
    <property type="entry name" value="DNA_polymerase_A"/>
</dbReference>
<dbReference type="InterPro" id="IPR008918">
    <property type="entry name" value="HhH2"/>
</dbReference>
<dbReference type="KEGG" id="ccho:CCHOA_05065"/>
<dbReference type="Pfam" id="PF01367">
    <property type="entry name" value="5_3_exonuc"/>
    <property type="match status" value="1"/>
</dbReference>
<evidence type="ECO:0000256" key="11">
    <source>
        <dbReference type="ARBA" id="ARBA00023204"/>
    </source>
</evidence>
<evidence type="ECO:0000256" key="14">
    <source>
        <dbReference type="NCBIfam" id="TIGR00593"/>
    </source>
</evidence>
<evidence type="ECO:0000256" key="15">
    <source>
        <dbReference type="RuleBase" id="RU004460"/>
    </source>
</evidence>
<dbReference type="Gene3D" id="3.30.70.370">
    <property type="match status" value="1"/>
</dbReference>
<dbReference type="GO" id="GO:0006302">
    <property type="term" value="P:double-strand break repair"/>
    <property type="evidence" value="ECO:0007669"/>
    <property type="project" value="TreeGrafter"/>
</dbReference>
<dbReference type="InterPro" id="IPR002421">
    <property type="entry name" value="5-3_exonuclease"/>
</dbReference>
<keyword evidence="19" id="KW-1185">Reference proteome</keyword>
<proteinExistence type="inferred from homology"/>
<dbReference type="GO" id="GO:0006261">
    <property type="term" value="P:DNA-templated DNA replication"/>
    <property type="evidence" value="ECO:0007669"/>
    <property type="project" value="UniProtKB-UniRule"/>
</dbReference>
<keyword evidence="3 15" id="KW-0548">Nucleotidyltransferase</keyword>
<comment type="function">
    <text evidence="13">In addition to polymerase activity, this DNA polymerase exhibits 3'-5' and 5'-3' exonuclease activity.</text>
</comment>
<dbReference type="CDD" id="cd06140">
    <property type="entry name" value="DNA_polA_I_Bacillus_like_exo"/>
    <property type="match status" value="1"/>
</dbReference>
<keyword evidence="9 15" id="KW-0239">DNA-directed DNA polymerase</keyword>
<keyword evidence="10 15" id="KW-0238">DNA-binding</keyword>
<dbReference type="RefSeq" id="WP_425453753.1">
    <property type="nucleotide sequence ID" value="NZ_CP033896.1"/>
</dbReference>
<dbReference type="InterPro" id="IPR020045">
    <property type="entry name" value="DNA_polI_H3TH"/>
</dbReference>
<dbReference type="SUPFAM" id="SSF53098">
    <property type="entry name" value="Ribonuclease H-like"/>
    <property type="match status" value="1"/>
</dbReference>
<dbReference type="CDD" id="cd09898">
    <property type="entry name" value="H3TH_53EXO"/>
    <property type="match status" value="1"/>
</dbReference>
<dbReference type="SUPFAM" id="SSF56672">
    <property type="entry name" value="DNA/RNA polymerases"/>
    <property type="match status" value="1"/>
</dbReference>
<evidence type="ECO:0000256" key="3">
    <source>
        <dbReference type="ARBA" id="ARBA00022695"/>
    </source>
</evidence>
<dbReference type="InterPro" id="IPR012337">
    <property type="entry name" value="RNaseH-like_sf"/>
</dbReference>
<dbReference type="NCBIfam" id="TIGR00593">
    <property type="entry name" value="pola"/>
    <property type="match status" value="1"/>
</dbReference>
<dbReference type="Pfam" id="PF02739">
    <property type="entry name" value="5_3_exonuc_N"/>
    <property type="match status" value="1"/>
</dbReference>
<evidence type="ECO:0000313" key="19">
    <source>
        <dbReference type="Proteomes" id="UP000269019"/>
    </source>
</evidence>
<dbReference type="InterPro" id="IPR043502">
    <property type="entry name" value="DNA/RNA_pol_sf"/>
</dbReference>
<evidence type="ECO:0000259" key="17">
    <source>
        <dbReference type="SMART" id="SM00482"/>
    </source>
</evidence>
<keyword evidence="4 15" id="KW-0235">DNA replication</keyword>
<dbReference type="GO" id="GO:0008409">
    <property type="term" value="F:5'-3' exonuclease activity"/>
    <property type="evidence" value="ECO:0007669"/>
    <property type="project" value="UniProtKB-UniRule"/>
</dbReference>
<dbReference type="Gene3D" id="1.10.150.20">
    <property type="entry name" value="5' to 3' exonuclease, C-terminal subdomain"/>
    <property type="match status" value="2"/>
</dbReference>
<evidence type="ECO:0000256" key="8">
    <source>
        <dbReference type="ARBA" id="ARBA00022839"/>
    </source>
</evidence>
<evidence type="ECO:0000256" key="10">
    <source>
        <dbReference type="ARBA" id="ARBA00023125"/>
    </source>
</evidence>
<name>A0A3G6J955_9CORY</name>
<dbReference type="PANTHER" id="PTHR10133">
    <property type="entry name" value="DNA POLYMERASE I"/>
    <property type="match status" value="1"/>
</dbReference>
<dbReference type="InterPro" id="IPR001098">
    <property type="entry name" value="DNA-dir_DNA_pol_A_palm_dom"/>
</dbReference>
<dbReference type="NCBIfam" id="NF004397">
    <property type="entry name" value="PRK05755.1"/>
    <property type="match status" value="1"/>
</dbReference>
<evidence type="ECO:0000256" key="7">
    <source>
        <dbReference type="ARBA" id="ARBA00022801"/>
    </source>
</evidence>
<keyword evidence="2 15" id="KW-0808">Transferase</keyword>
<dbReference type="InterPro" id="IPR054690">
    <property type="entry name" value="DNA_polI_exonuclease"/>
</dbReference>
<dbReference type="EMBL" id="CP033896">
    <property type="protein sequence ID" value="AZA13418.1"/>
    <property type="molecule type" value="Genomic_DNA"/>
</dbReference>
<dbReference type="GO" id="GO:0003677">
    <property type="term" value="F:DNA binding"/>
    <property type="evidence" value="ECO:0007669"/>
    <property type="project" value="UniProtKB-UniRule"/>
</dbReference>
<evidence type="ECO:0000259" key="16">
    <source>
        <dbReference type="SMART" id="SM00475"/>
    </source>
</evidence>
<dbReference type="Gene3D" id="3.30.420.10">
    <property type="entry name" value="Ribonuclease H-like superfamily/Ribonuclease H"/>
    <property type="match status" value="1"/>
</dbReference>
<keyword evidence="5" id="KW-0540">Nuclease</keyword>
<evidence type="ECO:0000256" key="12">
    <source>
        <dbReference type="ARBA" id="ARBA00049244"/>
    </source>
</evidence>
<keyword evidence="8 15" id="KW-0269">Exonuclease</keyword>
<dbReference type="InterPro" id="IPR036397">
    <property type="entry name" value="RNaseH_sf"/>
</dbReference>
<dbReference type="Gene3D" id="1.20.1060.10">
    <property type="entry name" value="Taq DNA Polymerase, Chain T, domain 4"/>
    <property type="match status" value="1"/>
</dbReference>
<evidence type="ECO:0000256" key="4">
    <source>
        <dbReference type="ARBA" id="ARBA00022705"/>
    </source>
</evidence>
<evidence type="ECO:0000256" key="2">
    <source>
        <dbReference type="ARBA" id="ARBA00022679"/>
    </source>
</evidence>
<protein>
    <recommendedName>
        <fullName evidence="14 15">DNA polymerase I</fullName>
        <ecNumber evidence="14 15">2.7.7.7</ecNumber>
    </recommendedName>
</protein>
<dbReference type="SMART" id="SM00475">
    <property type="entry name" value="53EXOc"/>
    <property type="match status" value="1"/>
</dbReference>
<dbReference type="Pfam" id="PF22619">
    <property type="entry name" value="DNA_polI_exo1"/>
    <property type="match status" value="1"/>
</dbReference>
<dbReference type="CDD" id="cd09859">
    <property type="entry name" value="PIN_53EXO"/>
    <property type="match status" value="1"/>
</dbReference>
<comment type="catalytic activity">
    <reaction evidence="12 15">
        <text>DNA(n) + a 2'-deoxyribonucleoside 5'-triphosphate = DNA(n+1) + diphosphate</text>
        <dbReference type="Rhea" id="RHEA:22508"/>
        <dbReference type="Rhea" id="RHEA-COMP:17339"/>
        <dbReference type="Rhea" id="RHEA-COMP:17340"/>
        <dbReference type="ChEBI" id="CHEBI:33019"/>
        <dbReference type="ChEBI" id="CHEBI:61560"/>
        <dbReference type="ChEBI" id="CHEBI:173112"/>
        <dbReference type="EC" id="2.7.7.7"/>
    </reaction>
</comment>
<dbReference type="SMART" id="SM00482">
    <property type="entry name" value="POLAc"/>
    <property type="match status" value="1"/>
</dbReference>
<dbReference type="InterPro" id="IPR029060">
    <property type="entry name" value="PIN-like_dom_sf"/>
</dbReference>
<evidence type="ECO:0000256" key="1">
    <source>
        <dbReference type="ARBA" id="ARBA00007705"/>
    </source>
</evidence>
<keyword evidence="6 15" id="KW-0227">DNA damage</keyword>
<dbReference type="FunFam" id="1.10.150.20:FF:000002">
    <property type="entry name" value="DNA polymerase I"/>
    <property type="match status" value="1"/>
</dbReference>